<evidence type="ECO:0000313" key="9">
    <source>
        <dbReference type="Proteomes" id="UP000824164"/>
    </source>
</evidence>
<protein>
    <submittedName>
        <fullName evidence="8">MFS transporter</fullName>
    </submittedName>
</protein>
<dbReference type="InterPro" id="IPR020846">
    <property type="entry name" value="MFS_dom"/>
</dbReference>
<evidence type="ECO:0000256" key="2">
    <source>
        <dbReference type="ARBA" id="ARBA00022448"/>
    </source>
</evidence>
<dbReference type="AlphaFoldDB" id="A0A9D1HGC2"/>
<feature type="transmembrane region" description="Helical" evidence="6">
    <location>
        <begin position="44"/>
        <end position="65"/>
    </location>
</feature>
<keyword evidence="2" id="KW-0813">Transport</keyword>
<dbReference type="InterPro" id="IPR011701">
    <property type="entry name" value="MFS"/>
</dbReference>
<dbReference type="PANTHER" id="PTHR23528">
    <property type="match status" value="1"/>
</dbReference>
<feature type="transmembrane region" description="Helical" evidence="6">
    <location>
        <begin position="322"/>
        <end position="339"/>
    </location>
</feature>
<dbReference type="Gene3D" id="1.20.1250.20">
    <property type="entry name" value="MFS general substrate transporter like domains"/>
    <property type="match status" value="2"/>
</dbReference>
<evidence type="ECO:0000256" key="1">
    <source>
        <dbReference type="ARBA" id="ARBA00004651"/>
    </source>
</evidence>
<feature type="transmembrane region" description="Helical" evidence="6">
    <location>
        <begin position="232"/>
        <end position="249"/>
    </location>
</feature>
<feature type="transmembrane region" description="Helical" evidence="6">
    <location>
        <begin position="298"/>
        <end position="316"/>
    </location>
</feature>
<reference evidence="8" key="1">
    <citation type="submission" date="2020-10" db="EMBL/GenBank/DDBJ databases">
        <authorList>
            <person name="Gilroy R."/>
        </authorList>
    </citation>
    <scope>NUCLEOTIDE SEQUENCE</scope>
    <source>
        <strain evidence="8">CHK187-14744</strain>
    </source>
</reference>
<keyword evidence="4 6" id="KW-1133">Transmembrane helix</keyword>
<evidence type="ECO:0000259" key="7">
    <source>
        <dbReference type="PROSITE" id="PS50850"/>
    </source>
</evidence>
<evidence type="ECO:0000256" key="6">
    <source>
        <dbReference type="SAM" id="Phobius"/>
    </source>
</evidence>
<dbReference type="Proteomes" id="UP000824164">
    <property type="component" value="Unassembled WGS sequence"/>
</dbReference>
<feature type="domain" description="Major facilitator superfamily (MFS) profile" evidence="7">
    <location>
        <begin position="1"/>
        <end position="411"/>
    </location>
</feature>
<feature type="transmembrane region" description="Helical" evidence="6">
    <location>
        <begin position="387"/>
        <end position="406"/>
    </location>
</feature>
<sequence length="427" mass="46594">MKLNYKRTFFIGLAFLSISAFWQMYDNIIPLILQNSFHLNETLIGAIMAMDNVLAVFLLPFFGVLSDRCKSPMGKRTPFIIVGTLAAVIFMLLLPVADDTDNLALFIAALGLTLLAMAFYRSPAVALMPDLTPKPLRSKANAVINLMGAVGGVYSLIMISLLVGNGDRPDYLPLFISVAALMGFAVILLIATIRENKLARQLLEEFPQNVEGGLQETEKGGQSLTPEVKKSLIFILLSIFLWFTAYNAVTTAFSRYAQTVWGIQGGGFANCLMVATVAAIISYIPIGIVSSRIGRKKTICGGVILMTLCYLAAFFFTSYHPVINVGFACIGIGWAAISVNSLPMVVEMCKGGDVGKYTGIYYTFSMAAQIFTPVFSGFLLGNVSYRILFPYAVVFSALAFVTMCFVKHGDSKPERKTSVIENFDVDD</sequence>
<feature type="transmembrane region" description="Helical" evidence="6">
    <location>
        <begin position="77"/>
        <end position="97"/>
    </location>
</feature>
<evidence type="ECO:0000256" key="3">
    <source>
        <dbReference type="ARBA" id="ARBA00022692"/>
    </source>
</evidence>
<dbReference type="EMBL" id="DVLT01000014">
    <property type="protein sequence ID" value="HIU02055.1"/>
    <property type="molecule type" value="Genomic_DNA"/>
</dbReference>
<organism evidence="8 9">
    <name type="scientific">Candidatus Onthocola gallistercoris</name>
    <dbReference type="NCBI Taxonomy" id="2840876"/>
    <lineage>
        <taxon>Bacteria</taxon>
        <taxon>Bacillati</taxon>
        <taxon>Bacillota</taxon>
        <taxon>Bacilli</taxon>
        <taxon>Candidatus Onthocola</taxon>
    </lineage>
</organism>
<dbReference type="SUPFAM" id="SSF103473">
    <property type="entry name" value="MFS general substrate transporter"/>
    <property type="match status" value="1"/>
</dbReference>
<proteinExistence type="predicted"/>
<dbReference type="InterPro" id="IPR036259">
    <property type="entry name" value="MFS_trans_sf"/>
</dbReference>
<dbReference type="PROSITE" id="PS50850">
    <property type="entry name" value="MFS"/>
    <property type="match status" value="1"/>
</dbReference>
<feature type="transmembrane region" description="Helical" evidence="6">
    <location>
        <begin position="171"/>
        <end position="193"/>
    </location>
</feature>
<dbReference type="GO" id="GO:0005886">
    <property type="term" value="C:plasma membrane"/>
    <property type="evidence" value="ECO:0007669"/>
    <property type="project" value="UniProtKB-SubCell"/>
</dbReference>
<keyword evidence="3 6" id="KW-0812">Transmembrane</keyword>
<keyword evidence="5 6" id="KW-0472">Membrane</keyword>
<gene>
    <name evidence="8" type="ORF">IAB63_02245</name>
</gene>
<dbReference type="Pfam" id="PF07690">
    <property type="entry name" value="MFS_1"/>
    <property type="match status" value="1"/>
</dbReference>
<name>A0A9D1HGC2_9FIRM</name>
<reference evidence="8" key="2">
    <citation type="journal article" date="2021" name="PeerJ">
        <title>Extensive microbial diversity within the chicken gut microbiome revealed by metagenomics and culture.</title>
        <authorList>
            <person name="Gilroy R."/>
            <person name="Ravi A."/>
            <person name="Getino M."/>
            <person name="Pursley I."/>
            <person name="Horton D.L."/>
            <person name="Alikhan N.F."/>
            <person name="Baker D."/>
            <person name="Gharbi K."/>
            <person name="Hall N."/>
            <person name="Watson M."/>
            <person name="Adriaenssens E.M."/>
            <person name="Foster-Nyarko E."/>
            <person name="Jarju S."/>
            <person name="Secka A."/>
            <person name="Antonio M."/>
            <person name="Oren A."/>
            <person name="Chaudhuri R.R."/>
            <person name="La Ragione R."/>
            <person name="Hildebrand F."/>
            <person name="Pallen M.J."/>
        </authorList>
    </citation>
    <scope>NUCLEOTIDE SEQUENCE</scope>
    <source>
        <strain evidence="8">CHK187-14744</strain>
    </source>
</reference>
<feature type="transmembrane region" description="Helical" evidence="6">
    <location>
        <begin position="261"/>
        <end position="286"/>
    </location>
</feature>
<feature type="transmembrane region" description="Helical" evidence="6">
    <location>
        <begin position="103"/>
        <end position="121"/>
    </location>
</feature>
<dbReference type="PANTHER" id="PTHR23528:SF1">
    <property type="entry name" value="MAJOR FACILITATOR SUPERFAMILY (MFS) PROFILE DOMAIN-CONTAINING PROTEIN"/>
    <property type="match status" value="1"/>
</dbReference>
<comment type="caution">
    <text evidence="8">The sequence shown here is derived from an EMBL/GenBank/DDBJ whole genome shotgun (WGS) entry which is preliminary data.</text>
</comment>
<dbReference type="GO" id="GO:0022857">
    <property type="term" value="F:transmembrane transporter activity"/>
    <property type="evidence" value="ECO:0007669"/>
    <property type="project" value="InterPro"/>
</dbReference>
<evidence type="ECO:0000256" key="5">
    <source>
        <dbReference type="ARBA" id="ARBA00023136"/>
    </source>
</evidence>
<feature type="transmembrane region" description="Helical" evidence="6">
    <location>
        <begin position="142"/>
        <end position="165"/>
    </location>
</feature>
<evidence type="ECO:0000313" key="8">
    <source>
        <dbReference type="EMBL" id="HIU02055.1"/>
    </source>
</evidence>
<evidence type="ECO:0000256" key="4">
    <source>
        <dbReference type="ARBA" id="ARBA00022989"/>
    </source>
</evidence>
<feature type="transmembrane region" description="Helical" evidence="6">
    <location>
        <begin position="360"/>
        <end position="381"/>
    </location>
</feature>
<accession>A0A9D1HGC2</accession>
<comment type="subcellular location">
    <subcellularLocation>
        <location evidence="1">Cell membrane</location>
        <topology evidence="1">Multi-pass membrane protein</topology>
    </subcellularLocation>
</comment>